<proteinExistence type="predicted"/>
<dbReference type="InterPro" id="IPR012312">
    <property type="entry name" value="Hemerythrin-like"/>
</dbReference>
<comment type="caution">
    <text evidence="3">The sequence shown here is derived from an EMBL/GenBank/DDBJ whole genome shotgun (WGS) entry which is preliminary data.</text>
</comment>
<feature type="domain" description="Hemerythrin-like" evidence="2">
    <location>
        <begin position="9"/>
        <end position="127"/>
    </location>
</feature>
<dbReference type="RefSeq" id="WP_253668657.1">
    <property type="nucleotide sequence ID" value="NZ_JAMTCP010000005.1"/>
</dbReference>
<evidence type="ECO:0000259" key="2">
    <source>
        <dbReference type="Pfam" id="PF01814"/>
    </source>
</evidence>
<dbReference type="PANTHER" id="PTHR35585">
    <property type="entry name" value="HHE DOMAIN PROTEIN (AFU_ORTHOLOGUE AFUA_4G00730)"/>
    <property type="match status" value="1"/>
</dbReference>
<accession>A0ABT1HQD8</accession>
<gene>
    <name evidence="3" type="ORF">LX15_001393</name>
</gene>
<dbReference type="Proteomes" id="UP001205311">
    <property type="component" value="Unassembled WGS sequence"/>
</dbReference>
<evidence type="ECO:0000256" key="1">
    <source>
        <dbReference type="SAM" id="MobiDB-lite"/>
    </source>
</evidence>
<dbReference type="EMBL" id="JAMTCP010000005">
    <property type="protein sequence ID" value="MCP2257707.1"/>
    <property type="molecule type" value="Genomic_DNA"/>
</dbReference>
<evidence type="ECO:0000313" key="4">
    <source>
        <dbReference type="Proteomes" id="UP001205311"/>
    </source>
</evidence>
<feature type="region of interest" description="Disordered" evidence="1">
    <location>
        <begin position="146"/>
        <end position="166"/>
    </location>
</feature>
<sequence>MTSPTNADLVAELTADHRAVERVFEELESGRGAPRHRRELADHVITVLVRHFVAEETHLYPAVRRALPDGDAVADRELGEHAEAERTMRQLDGVDPVDPRFDELCRKLVGEVRNHLHEEERELLPRLVEHCGQDELDALGARVRRAREVAPTRPHPSAPDRPPLDRLLAPGVALVDRMRDAATGRGGAP</sequence>
<keyword evidence="4" id="KW-1185">Reference proteome</keyword>
<name>A0ABT1HQD8_STRSD</name>
<dbReference type="PANTHER" id="PTHR35585:SF1">
    <property type="entry name" value="HHE DOMAIN PROTEIN (AFU_ORTHOLOGUE AFUA_4G00730)"/>
    <property type="match status" value="1"/>
</dbReference>
<evidence type="ECO:0000313" key="3">
    <source>
        <dbReference type="EMBL" id="MCP2257707.1"/>
    </source>
</evidence>
<dbReference type="Pfam" id="PF01814">
    <property type="entry name" value="Hemerythrin"/>
    <property type="match status" value="1"/>
</dbReference>
<dbReference type="Gene3D" id="1.20.120.520">
    <property type="entry name" value="nmb1532 protein domain like"/>
    <property type="match status" value="1"/>
</dbReference>
<organism evidence="3 4">
    <name type="scientific">Streptoalloteichus tenebrarius (strain ATCC 17920 / DSM 40477 / JCM 4838 / CBS 697.72 / NBRC 16177 / NCIMB 11028 / NRRL B-12390 / A12253. 1 / ISP 5477)</name>
    <name type="common">Streptomyces tenebrarius</name>
    <dbReference type="NCBI Taxonomy" id="1933"/>
    <lineage>
        <taxon>Bacteria</taxon>
        <taxon>Bacillati</taxon>
        <taxon>Actinomycetota</taxon>
        <taxon>Actinomycetes</taxon>
        <taxon>Pseudonocardiales</taxon>
        <taxon>Pseudonocardiaceae</taxon>
        <taxon>Streptoalloteichus</taxon>
    </lineage>
</organism>
<protein>
    <submittedName>
        <fullName evidence="3">Hemerythrin HHE cation binding domain-containing protein</fullName>
    </submittedName>
</protein>
<reference evidence="3 4" key="1">
    <citation type="submission" date="2022-06" db="EMBL/GenBank/DDBJ databases">
        <title>Genomic Encyclopedia of Archaeal and Bacterial Type Strains, Phase II (KMG-II): from individual species to whole genera.</title>
        <authorList>
            <person name="Goeker M."/>
        </authorList>
    </citation>
    <scope>NUCLEOTIDE SEQUENCE [LARGE SCALE GENOMIC DNA]</scope>
    <source>
        <strain evidence="3 4">DSM 40477</strain>
    </source>
</reference>
<dbReference type="CDD" id="cd12108">
    <property type="entry name" value="Hr-like"/>
    <property type="match status" value="1"/>
</dbReference>